<name>A0AAE1K4Y8_PETCI</name>
<gene>
    <name evidence="2" type="ORF">Pcinc_030105</name>
</gene>
<dbReference type="AlphaFoldDB" id="A0AAE1K4Y8"/>
<proteinExistence type="predicted"/>
<evidence type="ECO:0000313" key="2">
    <source>
        <dbReference type="EMBL" id="KAK3864189.1"/>
    </source>
</evidence>
<reference evidence="2" key="1">
    <citation type="submission" date="2023-10" db="EMBL/GenBank/DDBJ databases">
        <title>Genome assemblies of two species of porcelain crab, Petrolisthes cinctipes and Petrolisthes manimaculis (Anomura: Porcellanidae).</title>
        <authorList>
            <person name="Angst P."/>
        </authorList>
    </citation>
    <scope>NUCLEOTIDE SEQUENCE</scope>
    <source>
        <strain evidence="2">PB745_01</strain>
        <tissue evidence="2">Gill</tissue>
    </source>
</reference>
<dbReference type="EMBL" id="JAWQEG010003847">
    <property type="protein sequence ID" value="KAK3864189.1"/>
    <property type="molecule type" value="Genomic_DNA"/>
</dbReference>
<accession>A0AAE1K4Y8</accession>
<comment type="caution">
    <text evidence="2">The sequence shown here is derived from an EMBL/GenBank/DDBJ whole genome shotgun (WGS) entry which is preliminary data.</text>
</comment>
<keyword evidence="3" id="KW-1185">Reference proteome</keyword>
<feature type="compositionally biased region" description="Basic and acidic residues" evidence="1">
    <location>
        <begin position="1"/>
        <end position="48"/>
    </location>
</feature>
<sequence length="109" mass="12107">MEEEKESGCETERRKESGCETEGGKESGCETEGGKESGCETEGGKEGRTTPLHLSTQLHPPSLTYLPQDDPNTSTQLHHPPSLTYLPQDDRPLPLTPPHNSHQQRYLPR</sequence>
<feature type="compositionally biased region" description="Polar residues" evidence="1">
    <location>
        <begin position="98"/>
        <end position="109"/>
    </location>
</feature>
<protein>
    <submittedName>
        <fullName evidence="2">Uncharacterized protein</fullName>
    </submittedName>
</protein>
<organism evidence="2 3">
    <name type="scientific">Petrolisthes cinctipes</name>
    <name type="common">Flat porcelain crab</name>
    <dbReference type="NCBI Taxonomy" id="88211"/>
    <lineage>
        <taxon>Eukaryota</taxon>
        <taxon>Metazoa</taxon>
        <taxon>Ecdysozoa</taxon>
        <taxon>Arthropoda</taxon>
        <taxon>Crustacea</taxon>
        <taxon>Multicrustacea</taxon>
        <taxon>Malacostraca</taxon>
        <taxon>Eumalacostraca</taxon>
        <taxon>Eucarida</taxon>
        <taxon>Decapoda</taxon>
        <taxon>Pleocyemata</taxon>
        <taxon>Anomura</taxon>
        <taxon>Galatheoidea</taxon>
        <taxon>Porcellanidae</taxon>
        <taxon>Petrolisthes</taxon>
    </lineage>
</organism>
<evidence type="ECO:0000313" key="3">
    <source>
        <dbReference type="Proteomes" id="UP001286313"/>
    </source>
</evidence>
<dbReference type="Proteomes" id="UP001286313">
    <property type="component" value="Unassembled WGS sequence"/>
</dbReference>
<evidence type="ECO:0000256" key="1">
    <source>
        <dbReference type="SAM" id="MobiDB-lite"/>
    </source>
</evidence>
<feature type="region of interest" description="Disordered" evidence="1">
    <location>
        <begin position="1"/>
        <end position="109"/>
    </location>
</feature>